<sequence length="62" mass="6752">MSQVGSHLVKGHILLIDIKKKLILILFGSKRGLDHVSKIFIFVLPAGLLLGLILGNMVSGWC</sequence>
<name>A0AAD2D7P8_EUPCR</name>
<proteinExistence type="predicted"/>
<gene>
    <name evidence="2" type="ORF">ECRASSUSDP1_LOCUS24199</name>
</gene>
<feature type="transmembrane region" description="Helical" evidence="1">
    <location>
        <begin position="39"/>
        <end position="58"/>
    </location>
</feature>
<accession>A0AAD2D7P8</accession>
<organism evidence="2 3">
    <name type="scientific">Euplotes crassus</name>
    <dbReference type="NCBI Taxonomy" id="5936"/>
    <lineage>
        <taxon>Eukaryota</taxon>
        <taxon>Sar</taxon>
        <taxon>Alveolata</taxon>
        <taxon>Ciliophora</taxon>
        <taxon>Intramacronucleata</taxon>
        <taxon>Spirotrichea</taxon>
        <taxon>Hypotrichia</taxon>
        <taxon>Euplotida</taxon>
        <taxon>Euplotidae</taxon>
        <taxon>Moneuplotes</taxon>
    </lineage>
</organism>
<keyword evidence="3" id="KW-1185">Reference proteome</keyword>
<evidence type="ECO:0000313" key="2">
    <source>
        <dbReference type="EMBL" id="CAI2382715.1"/>
    </source>
</evidence>
<evidence type="ECO:0000256" key="1">
    <source>
        <dbReference type="SAM" id="Phobius"/>
    </source>
</evidence>
<dbReference type="AlphaFoldDB" id="A0AAD2D7P8"/>
<dbReference type="Proteomes" id="UP001295684">
    <property type="component" value="Unassembled WGS sequence"/>
</dbReference>
<comment type="caution">
    <text evidence="2">The sequence shown here is derived from an EMBL/GenBank/DDBJ whole genome shotgun (WGS) entry which is preliminary data.</text>
</comment>
<keyword evidence="1" id="KW-0472">Membrane</keyword>
<keyword evidence="1" id="KW-1133">Transmembrane helix</keyword>
<dbReference type="EMBL" id="CAMPGE010024906">
    <property type="protein sequence ID" value="CAI2382715.1"/>
    <property type="molecule type" value="Genomic_DNA"/>
</dbReference>
<protein>
    <submittedName>
        <fullName evidence="2">Uncharacterized protein</fullName>
    </submittedName>
</protein>
<reference evidence="2" key="1">
    <citation type="submission" date="2023-07" db="EMBL/GenBank/DDBJ databases">
        <authorList>
            <consortium name="AG Swart"/>
            <person name="Singh M."/>
            <person name="Singh A."/>
            <person name="Seah K."/>
            <person name="Emmerich C."/>
        </authorList>
    </citation>
    <scope>NUCLEOTIDE SEQUENCE</scope>
    <source>
        <strain evidence="2">DP1</strain>
    </source>
</reference>
<keyword evidence="1" id="KW-0812">Transmembrane</keyword>
<evidence type="ECO:0000313" key="3">
    <source>
        <dbReference type="Proteomes" id="UP001295684"/>
    </source>
</evidence>